<feature type="region of interest" description="Disordered" evidence="1">
    <location>
        <begin position="77"/>
        <end position="96"/>
    </location>
</feature>
<feature type="region of interest" description="Disordered" evidence="1">
    <location>
        <begin position="184"/>
        <end position="223"/>
    </location>
</feature>
<organism evidence="2 3">
    <name type="scientific">Anopheles culicifacies</name>
    <dbReference type="NCBI Taxonomy" id="139723"/>
    <lineage>
        <taxon>Eukaryota</taxon>
        <taxon>Metazoa</taxon>
        <taxon>Ecdysozoa</taxon>
        <taxon>Arthropoda</taxon>
        <taxon>Hexapoda</taxon>
        <taxon>Insecta</taxon>
        <taxon>Pterygota</taxon>
        <taxon>Neoptera</taxon>
        <taxon>Endopterygota</taxon>
        <taxon>Diptera</taxon>
        <taxon>Nematocera</taxon>
        <taxon>Culicoidea</taxon>
        <taxon>Culicidae</taxon>
        <taxon>Anophelinae</taxon>
        <taxon>Anopheles</taxon>
        <taxon>culicifacies species complex</taxon>
    </lineage>
</organism>
<accession>A0A182LSZ1</accession>
<dbReference type="Proteomes" id="UP000075883">
    <property type="component" value="Unassembled WGS sequence"/>
</dbReference>
<evidence type="ECO:0000313" key="3">
    <source>
        <dbReference type="Proteomes" id="UP000075883"/>
    </source>
</evidence>
<dbReference type="VEuPathDB" id="VectorBase:ACUA001162"/>
<name>A0A182LSZ1_9DIPT</name>
<sequence>MSTEPAVVDTTDSSVIRGSVAAAAFAVRNATVDEEEVYRKLFSSEPQWQDGGDEGGGQNSKGFLNSTLIHAYTADARSTPRVPEADANSSSSSLFGVGASDDDYKGGLLAEVDNSEPASISSRPSDSSRGFQNTFTVLERHLQSKHFHFRQMRRFLQYNESNQTPVFCNVPPSLNDSSNYLRSISEESGSTSTVTSSSSDVDGTSSSQIRMSSDSGPKALFHYNSDEDRPSFLELELEASDRLRRLRERLGGSVPDLPRSCESIESPLVKALYGVSLESLAKNNTDRVHPDPSVFIEDEDKRSLSGEYPDYPYYVARGSNGLSYLKVVHNSSDSGTAGEKGRSSNDDEETIATMVFTVERQARCFVLSPMNDAGVSGLNGVNYGRKTLRDTFSHQQCIDNKPKYGVQPLTFLIPCKFNAKSGRKL</sequence>
<proteinExistence type="predicted"/>
<reference evidence="2" key="2">
    <citation type="submission" date="2020-05" db="UniProtKB">
        <authorList>
            <consortium name="EnsemblMetazoa"/>
        </authorList>
    </citation>
    <scope>IDENTIFICATION</scope>
    <source>
        <strain evidence="2">A-37</strain>
    </source>
</reference>
<dbReference type="EnsemblMetazoa" id="ACUA001162-RA">
    <property type="protein sequence ID" value="ACUA001162-PA"/>
    <property type="gene ID" value="ACUA001162"/>
</dbReference>
<evidence type="ECO:0000313" key="2">
    <source>
        <dbReference type="EnsemblMetazoa" id="ACUA001162-PA"/>
    </source>
</evidence>
<reference evidence="3" key="1">
    <citation type="submission" date="2013-09" db="EMBL/GenBank/DDBJ databases">
        <title>The Genome Sequence of Anopheles culicifacies species A.</title>
        <authorList>
            <consortium name="The Broad Institute Genomics Platform"/>
            <person name="Neafsey D.E."/>
            <person name="Besansky N."/>
            <person name="Howell P."/>
            <person name="Walton C."/>
            <person name="Young S.K."/>
            <person name="Zeng Q."/>
            <person name="Gargeya S."/>
            <person name="Fitzgerald M."/>
            <person name="Haas B."/>
            <person name="Abouelleil A."/>
            <person name="Allen A.W."/>
            <person name="Alvarado L."/>
            <person name="Arachchi H.M."/>
            <person name="Berlin A.M."/>
            <person name="Chapman S.B."/>
            <person name="Gainer-Dewar J."/>
            <person name="Goldberg J."/>
            <person name="Griggs A."/>
            <person name="Gujja S."/>
            <person name="Hansen M."/>
            <person name="Howarth C."/>
            <person name="Imamovic A."/>
            <person name="Ireland A."/>
            <person name="Larimer J."/>
            <person name="McCowan C."/>
            <person name="Murphy C."/>
            <person name="Pearson M."/>
            <person name="Poon T.W."/>
            <person name="Priest M."/>
            <person name="Roberts A."/>
            <person name="Saif S."/>
            <person name="Shea T."/>
            <person name="Sisk P."/>
            <person name="Sykes S."/>
            <person name="Wortman J."/>
            <person name="Nusbaum C."/>
            <person name="Birren B."/>
        </authorList>
    </citation>
    <scope>NUCLEOTIDE SEQUENCE [LARGE SCALE GENOMIC DNA]</scope>
    <source>
        <strain evidence="3">A-37</strain>
    </source>
</reference>
<dbReference type="AlphaFoldDB" id="A0A182LSZ1"/>
<keyword evidence="3" id="KW-1185">Reference proteome</keyword>
<feature type="compositionally biased region" description="Low complexity" evidence="1">
    <location>
        <begin position="186"/>
        <end position="207"/>
    </location>
</feature>
<evidence type="ECO:0000256" key="1">
    <source>
        <dbReference type="SAM" id="MobiDB-lite"/>
    </source>
</evidence>
<feature type="region of interest" description="Disordered" evidence="1">
    <location>
        <begin position="43"/>
        <end position="62"/>
    </location>
</feature>
<protein>
    <submittedName>
        <fullName evidence="2">Uncharacterized protein</fullName>
    </submittedName>
</protein>
<dbReference type="EMBL" id="AXCM01003579">
    <property type="status" value="NOT_ANNOTATED_CDS"/>
    <property type="molecule type" value="Genomic_DNA"/>
</dbReference>